<evidence type="ECO:0000313" key="7">
    <source>
        <dbReference type="EMBL" id="SEP33546.1"/>
    </source>
</evidence>
<dbReference type="NCBIfam" id="TIGR02771">
    <property type="entry name" value="TraF_Ti"/>
    <property type="match status" value="1"/>
</dbReference>
<organism evidence="7 8">
    <name type="scientific">Rhodopseudomonas pseudopalustris</name>
    <dbReference type="NCBI Taxonomy" id="1513892"/>
    <lineage>
        <taxon>Bacteria</taxon>
        <taxon>Pseudomonadati</taxon>
        <taxon>Pseudomonadota</taxon>
        <taxon>Alphaproteobacteria</taxon>
        <taxon>Hyphomicrobiales</taxon>
        <taxon>Nitrobacteraceae</taxon>
        <taxon>Rhodopseudomonas</taxon>
    </lineage>
</organism>
<keyword evidence="8" id="KW-1185">Reference proteome</keyword>
<feature type="domain" description="Peptidase S26" evidence="6">
    <location>
        <begin position="14"/>
        <end position="169"/>
    </location>
</feature>
<dbReference type="GO" id="GO:0042597">
    <property type="term" value="C:periplasmic space"/>
    <property type="evidence" value="ECO:0007669"/>
    <property type="project" value="UniProtKB-SubCell"/>
</dbReference>
<comment type="similarity">
    <text evidence="2">Belongs to the peptidase S26C family.</text>
</comment>
<keyword evidence="5" id="KW-0184">Conjugation</keyword>
<proteinExistence type="inferred from homology"/>
<sequence>MRPRPVISVLGLGAAAVAGIAVLGWAGGFRLNATPSYPLGLWRIERAVAPIKVGDLIFICMPAGPGLTLGLKRGYLRAGLCPGGAGPLIKTVAAMAGAHVAVGRSVTIDGRTLAHSRIRLVDAEGRALAAYAGGVVPPGHLYLHSDYAGSYDSRYFGPLPDAGLLGLARPVATFDP</sequence>
<dbReference type="OrthoDB" id="5360818at2"/>
<dbReference type="InterPro" id="IPR014139">
    <property type="entry name" value="Peptidase_S26C_TraF"/>
</dbReference>
<keyword evidence="3" id="KW-0732">Signal</keyword>
<accession>A0A1H8X107</accession>
<evidence type="ECO:0000256" key="3">
    <source>
        <dbReference type="ARBA" id="ARBA00022729"/>
    </source>
</evidence>
<reference evidence="8" key="1">
    <citation type="submission" date="2016-10" db="EMBL/GenBank/DDBJ databases">
        <authorList>
            <person name="Varghese N."/>
            <person name="Submissions S."/>
        </authorList>
    </citation>
    <scope>NUCLEOTIDE SEQUENCE [LARGE SCALE GENOMIC DNA]</scope>
    <source>
        <strain evidence="8">DSM 123</strain>
    </source>
</reference>
<protein>
    <submittedName>
        <fullName evidence="7">Conjugation peptidase TraF. Serine peptidase. MEROPS family S26C</fullName>
    </submittedName>
</protein>
<comment type="subcellular location">
    <subcellularLocation>
        <location evidence="1">Periplasm</location>
    </subcellularLocation>
</comment>
<dbReference type="GO" id="GO:0006465">
    <property type="term" value="P:signal peptide processing"/>
    <property type="evidence" value="ECO:0007669"/>
    <property type="project" value="InterPro"/>
</dbReference>
<evidence type="ECO:0000256" key="1">
    <source>
        <dbReference type="ARBA" id="ARBA00004418"/>
    </source>
</evidence>
<dbReference type="RefSeq" id="WP_062313680.1">
    <property type="nucleotide sequence ID" value="NZ_FODT01000015.1"/>
</dbReference>
<dbReference type="AlphaFoldDB" id="A0A1H8X107"/>
<dbReference type="GO" id="GO:0004252">
    <property type="term" value="F:serine-type endopeptidase activity"/>
    <property type="evidence" value="ECO:0007669"/>
    <property type="project" value="InterPro"/>
</dbReference>
<keyword evidence="4" id="KW-0574">Periplasm</keyword>
<dbReference type="InterPro" id="IPR019533">
    <property type="entry name" value="Peptidase_S26"/>
</dbReference>
<dbReference type="EMBL" id="FODT01000015">
    <property type="protein sequence ID" value="SEP33546.1"/>
    <property type="molecule type" value="Genomic_DNA"/>
</dbReference>
<name>A0A1H8X107_9BRAD</name>
<dbReference type="InterPro" id="IPR036286">
    <property type="entry name" value="LexA/Signal_pep-like_sf"/>
</dbReference>
<dbReference type="SUPFAM" id="SSF51306">
    <property type="entry name" value="LexA/Signal peptidase"/>
    <property type="match status" value="1"/>
</dbReference>
<evidence type="ECO:0000256" key="4">
    <source>
        <dbReference type="ARBA" id="ARBA00022764"/>
    </source>
</evidence>
<evidence type="ECO:0000313" key="8">
    <source>
        <dbReference type="Proteomes" id="UP000199615"/>
    </source>
</evidence>
<evidence type="ECO:0000256" key="2">
    <source>
        <dbReference type="ARBA" id="ARBA00005849"/>
    </source>
</evidence>
<dbReference type="Proteomes" id="UP000199615">
    <property type="component" value="Unassembled WGS sequence"/>
</dbReference>
<evidence type="ECO:0000259" key="6">
    <source>
        <dbReference type="Pfam" id="PF10502"/>
    </source>
</evidence>
<dbReference type="Gene3D" id="2.10.109.10">
    <property type="entry name" value="Umud Fragment, subunit A"/>
    <property type="match status" value="1"/>
</dbReference>
<gene>
    <name evidence="7" type="ORF">SAMN05444123_11550</name>
</gene>
<evidence type="ECO:0000256" key="5">
    <source>
        <dbReference type="ARBA" id="ARBA00022971"/>
    </source>
</evidence>
<dbReference type="NCBIfam" id="NF010412">
    <property type="entry name" value="PRK13838.1"/>
    <property type="match status" value="1"/>
</dbReference>
<dbReference type="Pfam" id="PF10502">
    <property type="entry name" value="Peptidase_S26"/>
    <property type="match status" value="1"/>
</dbReference>